<dbReference type="Proteomes" id="UP000018466">
    <property type="component" value="Unassembled WGS sequence"/>
</dbReference>
<dbReference type="RefSeq" id="WP_009533520.1">
    <property type="nucleotide sequence ID" value="NZ_JH590864.1"/>
</dbReference>
<dbReference type="InterPro" id="IPR045591">
    <property type="entry name" value="DUF6462"/>
</dbReference>
<gene>
    <name evidence="1" type="ORF">HMPREF9623_01688</name>
</gene>
<reference evidence="1 2" key="1">
    <citation type="submission" date="2011-10" db="EMBL/GenBank/DDBJ databases">
        <title>The Genome Sequence of Lachnospiraceae bacterium ACC2.</title>
        <authorList>
            <consortium name="The Broad Institute Genome Sequencing Platform"/>
            <person name="Earl A."/>
            <person name="Ward D."/>
            <person name="Feldgarden M."/>
            <person name="Gevers D."/>
            <person name="Sizova M."/>
            <person name="Hazen A."/>
            <person name="Epstein S."/>
            <person name="Young S.K."/>
            <person name="Zeng Q."/>
            <person name="Gargeya S."/>
            <person name="Fitzgerald M."/>
            <person name="Haas B."/>
            <person name="Abouelleil A."/>
            <person name="Alvarado L."/>
            <person name="Arachchi H.M."/>
            <person name="Berlin A."/>
            <person name="Brown A."/>
            <person name="Chapman S.B."/>
            <person name="Chen Z."/>
            <person name="Dunbar C."/>
            <person name="Freedman E."/>
            <person name="Gearin G."/>
            <person name="Goldberg J."/>
            <person name="Griggs A."/>
            <person name="Gujja S."/>
            <person name="Heiman D."/>
            <person name="Howarth C."/>
            <person name="Larson L."/>
            <person name="Lui A."/>
            <person name="MacDonald P.J.P."/>
            <person name="Montmayeur A."/>
            <person name="Murphy C."/>
            <person name="Neiman D."/>
            <person name="Pearson M."/>
            <person name="Priest M."/>
            <person name="Roberts A."/>
            <person name="Saif S."/>
            <person name="Shea T."/>
            <person name="Shenoy N."/>
            <person name="Sisk P."/>
            <person name="Stolte C."/>
            <person name="Sykes S."/>
            <person name="Wortman J."/>
            <person name="Nusbaum C."/>
            <person name="Birren B."/>
        </authorList>
    </citation>
    <scope>NUCLEOTIDE SEQUENCE [LARGE SCALE GENOMIC DNA]</scope>
    <source>
        <strain evidence="1 2">ACC2</strain>
    </source>
</reference>
<dbReference type="EMBL" id="AGEL01000014">
    <property type="protein sequence ID" value="EHO15777.1"/>
    <property type="molecule type" value="Genomic_DNA"/>
</dbReference>
<name>A0AA36Y3I7_9FIRM</name>
<organism evidence="1 2">
    <name type="scientific">Stomatobaculum longum</name>
    <dbReference type="NCBI Taxonomy" id="796942"/>
    <lineage>
        <taxon>Bacteria</taxon>
        <taxon>Bacillati</taxon>
        <taxon>Bacillota</taxon>
        <taxon>Clostridia</taxon>
        <taxon>Lachnospirales</taxon>
        <taxon>Lachnospiraceae</taxon>
        <taxon>Stomatobaculum</taxon>
    </lineage>
</organism>
<evidence type="ECO:0000313" key="2">
    <source>
        <dbReference type="Proteomes" id="UP000018466"/>
    </source>
</evidence>
<sequence>METEKDDYYSVARRKQVREESRKLRKKYLRYKEAEIVYSIQHKKLLELADDAGALYRIDGYVLINRDIFDEYLEQFRQPPKTKGKAAPKISRWKK</sequence>
<comment type="caution">
    <text evidence="1">The sequence shown here is derived from an EMBL/GenBank/DDBJ whole genome shotgun (WGS) entry which is preliminary data.</text>
</comment>
<evidence type="ECO:0000313" key="1">
    <source>
        <dbReference type="EMBL" id="EHO15777.1"/>
    </source>
</evidence>
<proteinExistence type="predicted"/>
<protein>
    <submittedName>
        <fullName evidence="1">Uncharacterized protein</fullName>
    </submittedName>
</protein>
<dbReference type="AlphaFoldDB" id="A0AA36Y3I7"/>
<dbReference type="Pfam" id="PF20063">
    <property type="entry name" value="DUF6462"/>
    <property type="match status" value="1"/>
</dbReference>
<keyword evidence="2" id="KW-1185">Reference proteome</keyword>
<accession>A0AA36Y3I7</accession>
<dbReference type="GeneID" id="86941419"/>